<dbReference type="GO" id="GO:0044545">
    <property type="term" value="C:NSL complex"/>
    <property type="evidence" value="ECO:0007669"/>
    <property type="project" value="TreeGrafter"/>
</dbReference>
<dbReference type="GO" id="GO:0031011">
    <property type="term" value="C:Ino80 complex"/>
    <property type="evidence" value="ECO:0007669"/>
    <property type="project" value="InterPro"/>
</dbReference>
<dbReference type="SUPFAM" id="SSF49879">
    <property type="entry name" value="SMAD/FHA domain"/>
    <property type="match status" value="1"/>
</dbReference>
<feature type="domain" description="FHA" evidence="2">
    <location>
        <begin position="367"/>
        <end position="423"/>
    </location>
</feature>
<feature type="compositionally biased region" description="Polar residues" evidence="1">
    <location>
        <begin position="1"/>
        <end position="14"/>
    </location>
</feature>
<accession>A0A1W4XHL8</accession>
<name>A0A1W4XHL8_AGRPL</name>
<dbReference type="Pfam" id="PF00498">
    <property type="entry name" value="FHA"/>
    <property type="match status" value="1"/>
</dbReference>
<keyword evidence="3" id="KW-1185">Reference proteome</keyword>
<feature type="region of interest" description="Disordered" evidence="1">
    <location>
        <begin position="79"/>
        <end position="135"/>
    </location>
</feature>
<dbReference type="FunCoup" id="A0A1W4XHL8">
    <property type="interactions" value="1490"/>
</dbReference>
<dbReference type="InterPro" id="IPR037912">
    <property type="entry name" value="MCRS1"/>
</dbReference>
<dbReference type="Proteomes" id="UP000192223">
    <property type="component" value="Unplaced"/>
</dbReference>
<dbReference type="GO" id="GO:0071339">
    <property type="term" value="C:MLL1 complex"/>
    <property type="evidence" value="ECO:0007669"/>
    <property type="project" value="InterPro"/>
</dbReference>
<dbReference type="KEGG" id="apln:108744280"/>
<sequence>MLSSQDIDLNLVNNEKQDSESNSHLSLADSIDNTRRRSSNRSIKRRKFDDELVEYSLGLPGVSTMKSSRSRTQSLNTSNYEYYGAPTPVTPPAPPATPSTSFAPEVKRKHVSKSSSGSSKRKKGRQQNQIATKDLGRWKPTDDLALIIGVQQTNDLRTVHLGTKFSCKFTVQELQQRWYALLYDKAVSRIAVAAMRNLHPDMIANVQDKALWSAEEEKLLAGINSSSNPNLSVFADLLVQHPEVFYPSRTALALQRHWHTMRLYHLLRDQTPQSLPTASKPVLTFSDAEDLLQDSELSEPHDEILDRELRLQQRLNAKEIRHLENEIGRWNVLVDSVTGICPGEMDSQTLAVLRGRLVRYLMRSREITIGRSAKGHAVDIDLSLEGPAEKISRKQGTLRLRNTGEFYLSSEGKRPIFVDGRPIMPGNKVRLNDNSVVEIASLRFIFSVNQELIKVIHNESVRFNLPP</sequence>
<dbReference type="InterPro" id="IPR008984">
    <property type="entry name" value="SMAD_FHA_dom_sf"/>
</dbReference>
<dbReference type="GO" id="GO:0045944">
    <property type="term" value="P:positive regulation of transcription by RNA polymerase II"/>
    <property type="evidence" value="ECO:0007669"/>
    <property type="project" value="TreeGrafter"/>
</dbReference>
<dbReference type="STRING" id="224129.A0A1W4XHL8"/>
<dbReference type="InterPro" id="IPR000253">
    <property type="entry name" value="FHA_dom"/>
</dbReference>
<dbReference type="OrthoDB" id="10262769at2759"/>
<dbReference type="Gene3D" id="2.60.200.20">
    <property type="match status" value="1"/>
</dbReference>
<feature type="compositionally biased region" description="Basic residues" evidence="1">
    <location>
        <begin position="36"/>
        <end position="46"/>
    </location>
</feature>
<dbReference type="GO" id="GO:0002151">
    <property type="term" value="F:G-quadruplex RNA binding"/>
    <property type="evidence" value="ECO:0007669"/>
    <property type="project" value="InterPro"/>
</dbReference>
<evidence type="ECO:0000313" key="4">
    <source>
        <dbReference type="RefSeq" id="XP_018335479.1"/>
    </source>
</evidence>
<reference evidence="4" key="1">
    <citation type="submission" date="2025-08" db="UniProtKB">
        <authorList>
            <consortium name="RefSeq"/>
        </authorList>
    </citation>
    <scope>IDENTIFICATION</scope>
    <source>
        <tissue evidence="4">Entire body</tissue>
    </source>
</reference>
<dbReference type="RefSeq" id="XP_018335479.1">
    <property type="nucleotide sequence ID" value="XM_018479977.2"/>
</dbReference>
<feature type="region of interest" description="Disordered" evidence="1">
    <location>
        <begin position="1"/>
        <end position="47"/>
    </location>
</feature>
<dbReference type="InterPro" id="IPR025999">
    <property type="entry name" value="MCRS_N"/>
</dbReference>
<dbReference type="GeneID" id="108744280"/>
<dbReference type="CDD" id="cd22687">
    <property type="entry name" value="FHA_MCRS1"/>
    <property type="match status" value="1"/>
</dbReference>
<proteinExistence type="predicted"/>
<dbReference type="PROSITE" id="PS50006">
    <property type="entry name" value="FHA_DOMAIN"/>
    <property type="match status" value="1"/>
</dbReference>
<evidence type="ECO:0000256" key="1">
    <source>
        <dbReference type="SAM" id="MobiDB-lite"/>
    </source>
</evidence>
<dbReference type="CTD" id="38478"/>
<feature type="compositionally biased region" description="Pro residues" evidence="1">
    <location>
        <begin position="88"/>
        <end position="97"/>
    </location>
</feature>
<gene>
    <name evidence="4" type="primary">LOC108744280</name>
</gene>
<dbReference type="PANTHER" id="PTHR13233">
    <property type="entry name" value="MICROSPHERULE PROTEIN 1"/>
    <property type="match status" value="1"/>
</dbReference>
<dbReference type="Pfam" id="PF13325">
    <property type="entry name" value="MCRS_N"/>
    <property type="match status" value="1"/>
</dbReference>
<evidence type="ECO:0000259" key="2">
    <source>
        <dbReference type="PROSITE" id="PS50006"/>
    </source>
</evidence>
<protein>
    <submittedName>
        <fullName evidence="4">Microspherule protein 1</fullName>
    </submittedName>
</protein>
<dbReference type="SMART" id="SM00240">
    <property type="entry name" value="FHA"/>
    <property type="match status" value="1"/>
</dbReference>
<dbReference type="AlphaFoldDB" id="A0A1W4XHL8"/>
<dbReference type="PANTHER" id="PTHR13233:SF0">
    <property type="entry name" value="MICROSPHERULE PROTEIN 1"/>
    <property type="match status" value="1"/>
</dbReference>
<organism evidence="3 4">
    <name type="scientific">Agrilus planipennis</name>
    <name type="common">Emerald ash borer</name>
    <name type="synonym">Agrilus marcopoli</name>
    <dbReference type="NCBI Taxonomy" id="224129"/>
    <lineage>
        <taxon>Eukaryota</taxon>
        <taxon>Metazoa</taxon>
        <taxon>Ecdysozoa</taxon>
        <taxon>Arthropoda</taxon>
        <taxon>Hexapoda</taxon>
        <taxon>Insecta</taxon>
        <taxon>Pterygota</taxon>
        <taxon>Neoptera</taxon>
        <taxon>Endopterygota</taxon>
        <taxon>Coleoptera</taxon>
        <taxon>Polyphaga</taxon>
        <taxon>Elateriformia</taxon>
        <taxon>Buprestoidea</taxon>
        <taxon>Buprestidae</taxon>
        <taxon>Agrilinae</taxon>
        <taxon>Agrilus</taxon>
    </lineage>
</organism>
<evidence type="ECO:0000313" key="3">
    <source>
        <dbReference type="Proteomes" id="UP000192223"/>
    </source>
</evidence>
<dbReference type="InParanoid" id="A0A1W4XHL8"/>